<dbReference type="AlphaFoldDB" id="A0A3R9MD54"/>
<name>A0A3R9MD54_9FLAO</name>
<keyword evidence="2" id="KW-1185">Reference proteome</keyword>
<gene>
    <name evidence="1" type="ORF">EJA19_09840</name>
</gene>
<proteinExistence type="predicted"/>
<dbReference type="SUPFAM" id="SSF52141">
    <property type="entry name" value="Uracil-DNA glycosylase-like"/>
    <property type="match status" value="1"/>
</dbReference>
<dbReference type="InterPro" id="IPR036895">
    <property type="entry name" value="Uracil-DNA_glycosylase-like_sf"/>
</dbReference>
<protein>
    <submittedName>
        <fullName evidence="1">Uracil-DNA glycosylase family protein</fullName>
    </submittedName>
</protein>
<comment type="caution">
    <text evidence="1">The sequence shown here is derived from an EMBL/GenBank/DDBJ whole genome shotgun (WGS) entry which is preliminary data.</text>
</comment>
<evidence type="ECO:0000313" key="1">
    <source>
        <dbReference type="EMBL" id="RSK39226.1"/>
    </source>
</evidence>
<reference evidence="1 2" key="1">
    <citation type="submission" date="2018-12" db="EMBL/GenBank/DDBJ databases">
        <title>Mangrovimonas spongiae sp. nov., a novel member of the genus Mangrovimonas isolated from marine sponge.</title>
        <authorList>
            <person name="Zhuang L."/>
            <person name="Luo L."/>
        </authorList>
    </citation>
    <scope>NUCLEOTIDE SEQUENCE [LARGE SCALE GENOMIC DNA]</scope>
    <source>
        <strain evidence="1 2">HN-E26</strain>
    </source>
</reference>
<dbReference type="EMBL" id="RWBG01000004">
    <property type="protein sequence ID" value="RSK39226.1"/>
    <property type="molecule type" value="Genomic_DNA"/>
</dbReference>
<organism evidence="1 2">
    <name type="scientific">Mangrovimonas spongiae</name>
    <dbReference type="NCBI Taxonomy" id="2494697"/>
    <lineage>
        <taxon>Bacteria</taxon>
        <taxon>Pseudomonadati</taxon>
        <taxon>Bacteroidota</taxon>
        <taxon>Flavobacteriia</taxon>
        <taxon>Flavobacteriales</taxon>
        <taxon>Flavobacteriaceae</taxon>
        <taxon>Mangrovimonas</taxon>
    </lineage>
</organism>
<dbReference type="Proteomes" id="UP000270620">
    <property type="component" value="Unassembled WGS sequence"/>
</dbReference>
<dbReference type="OrthoDB" id="1422214at2"/>
<accession>A0A3R9MD54</accession>
<evidence type="ECO:0000313" key="2">
    <source>
        <dbReference type="Proteomes" id="UP000270620"/>
    </source>
</evidence>
<dbReference type="Gene3D" id="3.40.470.10">
    <property type="entry name" value="Uracil-DNA glycosylase-like domain"/>
    <property type="match status" value="1"/>
</dbReference>
<sequence>MFIHQHPYKPFIPKDTSKLIVGTLPPPRFTTGDLKPDDVNFCYGSRDGQLWKILNRIFDLNLKFENTEEAVAHRKSFLKAQNIGVCDMVERAKRDKIDASDLGMQHVELRDMINILQQHTTIKTMLFMGGNSKNGPEYFFRRHIKPHEIKLKVVSKEVPRIHQFLLPNTSRIIKTVSLTAPSGSANRAVGSMALYKQLKQRNPNFNTLDFRVMQYTEFFK</sequence>
<dbReference type="RefSeq" id="WP_125468200.1">
    <property type="nucleotide sequence ID" value="NZ_RWBG01000004.1"/>
</dbReference>